<gene>
    <name evidence="1" type="ORF">E2C01_036779</name>
</gene>
<sequence>MSRHSSTPGQVWLQGTHPPGTARLLHALRQGFCRGSCVGISINKAVHGRRAEAEWLARTGGGTDGARVGPAAACLPDEWLGLLITQLDIPLPQEVMVGWRRRRRRRRSRAMHHQANRANLRHPEAAEDKTTRRQFYSGRGAVEARSPARVNLLRRVGCC</sequence>
<proteinExistence type="predicted"/>
<comment type="caution">
    <text evidence="1">The sequence shown here is derived from an EMBL/GenBank/DDBJ whole genome shotgun (WGS) entry which is preliminary data.</text>
</comment>
<protein>
    <submittedName>
        <fullName evidence="1">Uncharacterized protein</fullName>
    </submittedName>
</protein>
<reference evidence="1 2" key="1">
    <citation type="submission" date="2019-05" db="EMBL/GenBank/DDBJ databases">
        <title>Another draft genome of Portunus trituberculatus and its Hox gene families provides insights of decapod evolution.</title>
        <authorList>
            <person name="Jeong J.-H."/>
            <person name="Song I."/>
            <person name="Kim S."/>
            <person name="Choi T."/>
            <person name="Kim D."/>
            <person name="Ryu S."/>
            <person name="Kim W."/>
        </authorList>
    </citation>
    <scope>NUCLEOTIDE SEQUENCE [LARGE SCALE GENOMIC DNA]</scope>
    <source>
        <tissue evidence="1">Muscle</tissue>
    </source>
</reference>
<dbReference type="AlphaFoldDB" id="A0A5B7F9L9"/>
<dbReference type="Proteomes" id="UP000324222">
    <property type="component" value="Unassembled WGS sequence"/>
</dbReference>
<dbReference type="EMBL" id="VSRR010005703">
    <property type="protein sequence ID" value="MPC43142.1"/>
    <property type="molecule type" value="Genomic_DNA"/>
</dbReference>
<keyword evidence="2" id="KW-1185">Reference proteome</keyword>
<evidence type="ECO:0000313" key="1">
    <source>
        <dbReference type="EMBL" id="MPC43142.1"/>
    </source>
</evidence>
<evidence type="ECO:0000313" key="2">
    <source>
        <dbReference type="Proteomes" id="UP000324222"/>
    </source>
</evidence>
<name>A0A5B7F9L9_PORTR</name>
<organism evidence="1 2">
    <name type="scientific">Portunus trituberculatus</name>
    <name type="common">Swimming crab</name>
    <name type="synonym">Neptunus trituberculatus</name>
    <dbReference type="NCBI Taxonomy" id="210409"/>
    <lineage>
        <taxon>Eukaryota</taxon>
        <taxon>Metazoa</taxon>
        <taxon>Ecdysozoa</taxon>
        <taxon>Arthropoda</taxon>
        <taxon>Crustacea</taxon>
        <taxon>Multicrustacea</taxon>
        <taxon>Malacostraca</taxon>
        <taxon>Eumalacostraca</taxon>
        <taxon>Eucarida</taxon>
        <taxon>Decapoda</taxon>
        <taxon>Pleocyemata</taxon>
        <taxon>Brachyura</taxon>
        <taxon>Eubrachyura</taxon>
        <taxon>Portunoidea</taxon>
        <taxon>Portunidae</taxon>
        <taxon>Portuninae</taxon>
        <taxon>Portunus</taxon>
    </lineage>
</organism>
<accession>A0A5B7F9L9</accession>